<dbReference type="PROSITE" id="PS50888">
    <property type="entry name" value="BHLH"/>
    <property type="match status" value="1"/>
</dbReference>
<evidence type="ECO:0000256" key="2">
    <source>
        <dbReference type="ARBA" id="ARBA00023015"/>
    </source>
</evidence>
<keyword evidence="4" id="KW-0539">Nucleus</keyword>
<dbReference type="SMART" id="SM00353">
    <property type="entry name" value="HLH"/>
    <property type="match status" value="1"/>
</dbReference>
<keyword evidence="8" id="KW-1185">Reference proteome</keyword>
<feature type="region of interest" description="Disordered" evidence="5">
    <location>
        <begin position="314"/>
        <end position="335"/>
    </location>
</feature>
<accession>A0ABR2NF76</accession>
<feature type="compositionally biased region" description="Polar residues" evidence="5">
    <location>
        <begin position="170"/>
        <end position="189"/>
    </location>
</feature>
<evidence type="ECO:0000256" key="4">
    <source>
        <dbReference type="ARBA" id="ARBA00023242"/>
    </source>
</evidence>
<dbReference type="InterPro" id="IPR011598">
    <property type="entry name" value="bHLH_dom"/>
</dbReference>
<keyword evidence="2" id="KW-0805">Transcription regulation</keyword>
<organism evidence="7 8">
    <name type="scientific">Hibiscus sabdariffa</name>
    <name type="common">roselle</name>
    <dbReference type="NCBI Taxonomy" id="183260"/>
    <lineage>
        <taxon>Eukaryota</taxon>
        <taxon>Viridiplantae</taxon>
        <taxon>Streptophyta</taxon>
        <taxon>Embryophyta</taxon>
        <taxon>Tracheophyta</taxon>
        <taxon>Spermatophyta</taxon>
        <taxon>Magnoliopsida</taxon>
        <taxon>eudicotyledons</taxon>
        <taxon>Gunneridae</taxon>
        <taxon>Pentapetalae</taxon>
        <taxon>rosids</taxon>
        <taxon>malvids</taxon>
        <taxon>Malvales</taxon>
        <taxon>Malvaceae</taxon>
        <taxon>Malvoideae</taxon>
        <taxon>Hibiscus</taxon>
    </lineage>
</organism>
<evidence type="ECO:0000313" key="7">
    <source>
        <dbReference type="EMBL" id="KAK8974640.1"/>
    </source>
</evidence>
<dbReference type="Proteomes" id="UP001396334">
    <property type="component" value="Unassembled WGS sequence"/>
</dbReference>
<reference evidence="7 8" key="1">
    <citation type="journal article" date="2024" name="G3 (Bethesda)">
        <title>Genome assembly of Hibiscus sabdariffa L. provides insights into metabolisms of medicinal natural products.</title>
        <authorList>
            <person name="Kim T."/>
        </authorList>
    </citation>
    <scope>NUCLEOTIDE SEQUENCE [LARGE SCALE GENOMIC DNA]</scope>
    <source>
        <strain evidence="7">TK-2024</strain>
        <tissue evidence="7">Old leaves</tissue>
    </source>
</reference>
<dbReference type="PANTHER" id="PTHR12565">
    <property type="entry name" value="STEROL REGULATORY ELEMENT-BINDING PROTEIN"/>
    <property type="match status" value="1"/>
</dbReference>
<sequence>MFVGEERRRGVYRAGRCIEFETEKEEVRQPVLDRARHWLASAVAAQGAAVVSRHLPSQGGREPVSWSPPPHGWVKLNTDATRVDQNGYMSCGGLARDEHGSWMVGFGKFIVAALFVIHNTLSSSLQLHHLLPDMAAFPYHSMLLSPPYNSPDSFSQFYDSTGVAEQPTQNVKRKMTNGTTLDSAQSMEQETGKKRKQKKCNDGVKNEKEKKAPTEYIHVRARRGQATDSHSLAERVRREKISERMKILQSLVPGCDKVSGKTVMLDEIINYVQSLQIQVEFLSTKLASINPLFYDTGVDLEALMVKPESWMNSVASPPPPLQQSNPIQPTFPPPENHPLDLDASPAVFLHQGGRWPNVFLSHSQDNASLLWDLGCFD</sequence>
<dbReference type="SUPFAM" id="SSF47459">
    <property type="entry name" value="HLH, helix-loop-helix DNA-binding domain"/>
    <property type="match status" value="1"/>
</dbReference>
<keyword evidence="3" id="KW-0804">Transcription</keyword>
<evidence type="ECO:0000256" key="5">
    <source>
        <dbReference type="SAM" id="MobiDB-lite"/>
    </source>
</evidence>
<dbReference type="Gene3D" id="4.10.280.10">
    <property type="entry name" value="Helix-loop-helix DNA-binding domain"/>
    <property type="match status" value="1"/>
</dbReference>
<comment type="subcellular location">
    <subcellularLocation>
        <location evidence="1">Nucleus</location>
    </subcellularLocation>
</comment>
<feature type="region of interest" description="Disordered" evidence="5">
    <location>
        <begin position="170"/>
        <end position="210"/>
    </location>
</feature>
<gene>
    <name evidence="7" type="ORF">V6N11_045205</name>
</gene>
<dbReference type="Pfam" id="PF00010">
    <property type="entry name" value="HLH"/>
    <property type="match status" value="1"/>
</dbReference>
<proteinExistence type="predicted"/>
<evidence type="ECO:0000256" key="1">
    <source>
        <dbReference type="ARBA" id="ARBA00004123"/>
    </source>
</evidence>
<feature type="domain" description="BHLH" evidence="6">
    <location>
        <begin position="225"/>
        <end position="275"/>
    </location>
</feature>
<protein>
    <recommendedName>
        <fullName evidence="6">BHLH domain-containing protein</fullName>
    </recommendedName>
</protein>
<dbReference type="InterPro" id="IPR036638">
    <property type="entry name" value="HLH_DNA-bd_sf"/>
</dbReference>
<dbReference type="CDD" id="cd18919">
    <property type="entry name" value="bHLH_AtBPE_like"/>
    <property type="match status" value="1"/>
</dbReference>
<dbReference type="PANTHER" id="PTHR12565:SF431">
    <property type="entry name" value="TRANSCRIPTION FACTOR BHLH137"/>
    <property type="match status" value="1"/>
</dbReference>
<dbReference type="InterPro" id="IPR024097">
    <property type="entry name" value="bHLH_ZIP_TF"/>
</dbReference>
<evidence type="ECO:0000259" key="6">
    <source>
        <dbReference type="PROSITE" id="PS50888"/>
    </source>
</evidence>
<dbReference type="EMBL" id="JBBPBN010000160">
    <property type="protein sequence ID" value="KAK8974640.1"/>
    <property type="molecule type" value="Genomic_DNA"/>
</dbReference>
<evidence type="ECO:0000313" key="8">
    <source>
        <dbReference type="Proteomes" id="UP001396334"/>
    </source>
</evidence>
<comment type="caution">
    <text evidence="7">The sequence shown here is derived from an EMBL/GenBank/DDBJ whole genome shotgun (WGS) entry which is preliminary data.</text>
</comment>
<feature type="compositionally biased region" description="Basic and acidic residues" evidence="5">
    <location>
        <begin position="199"/>
        <end position="210"/>
    </location>
</feature>
<evidence type="ECO:0000256" key="3">
    <source>
        <dbReference type="ARBA" id="ARBA00023163"/>
    </source>
</evidence>
<name>A0ABR2NF76_9ROSI</name>